<dbReference type="EMBL" id="PREZ01000001">
    <property type="protein sequence ID" value="PPA72293.1"/>
    <property type="molecule type" value="Genomic_DNA"/>
</dbReference>
<comment type="caution">
    <text evidence="1">The sequence shown here is derived from an EMBL/GenBank/DDBJ whole genome shotgun (WGS) entry which is preliminary data.</text>
</comment>
<gene>
    <name evidence="1" type="ORF">C4B60_02650</name>
</gene>
<sequence length="141" mass="16253">MKIDTQEYVYGIDAAASILGLTNELVKSQADNNELLSNNTESVQIFNRSQLFAIRYNTINEQIKSLQIKYKSIPTFDDRLTVANGSQRHDIAEILTKLEHSVLSRGLRGNQEVRIHHNNQIINISCNIRFYHDNMKVIFFN</sequence>
<accession>A0A2S5GHG0</accession>
<evidence type="ECO:0000313" key="2">
    <source>
        <dbReference type="Proteomes" id="UP000239047"/>
    </source>
</evidence>
<keyword evidence="2" id="KW-1185">Reference proteome</keyword>
<proteinExistence type="predicted"/>
<dbReference type="RefSeq" id="WP_104056443.1">
    <property type="nucleotide sequence ID" value="NZ_PREZ01000001.1"/>
</dbReference>
<protein>
    <submittedName>
        <fullName evidence="1">Uncharacterized protein</fullName>
    </submittedName>
</protein>
<organism evidence="1 2">
    <name type="scientific">Jeotgalibacillus proteolyticus</name>
    <dbReference type="NCBI Taxonomy" id="2082395"/>
    <lineage>
        <taxon>Bacteria</taxon>
        <taxon>Bacillati</taxon>
        <taxon>Bacillota</taxon>
        <taxon>Bacilli</taxon>
        <taxon>Bacillales</taxon>
        <taxon>Caryophanaceae</taxon>
        <taxon>Jeotgalibacillus</taxon>
    </lineage>
</organism>
<reference evidence="1 2" key="1">
    <citation type="submission" date="2018-02" db="EMBL/GenBank/DDBJ databases">
        <title>Jeotgalibacillus proteolyticum sp. nov. a protease producing bacterium isolated from ocean sediments of Laizhou Bay.</title>
        <authorList>
            <person name="Li Y."/>
        </authorList>
    </citation>
    <scope>NUCLEOTIDE SEQUENCE [LARGE SCALE GENOMIC DNA]</scope>
    <source>
        <strain evidence="1 2">22-7</strain>
    </source>
</reference>
<dbReference type="Proteomes" id="UP000239047">
    <property type="component" value="Unassembled WGS sequence"/>
</dbReference>
<dbReference type="OrthoDB" id="2452895at2"/>
<dbReference type="AlphaFoldDB" id="A0A2S5GHG0"/>
<name>A0A2S5GHG0_9BACL</name>
<evidence type="ECO:0000313" key="1">
    <source>
        <dbReference type="EMBL" id="PPA72293.1"/>
    </source>
</evidence>